<organism evidence="2 3">
    <name type="scientific">Aminobacter aganoensis</name>
    <dbReference type="NCBI Taxonomy" id="83264"/>
    <lineage>
        <taxon>Bacteria</taxon>
        <taxon>Pseudomonadati</taxon>
        <taxon>Pseudomonadota</taxon>
        <taxon>Alphaproteobacteria</taxon>
        <taxon>Hyphomicrobiales</taxon>
        <taxon>Phyllobacteriaceae</taxon>
        <taxon>Aminobacter</taxon>
    </lineage>
</organism>
<proteinExistence type="predicted"/>
<evidence type="ECO:0000313" key="3">
    <source>
        <dbReference type="Proteomes" id="UP000536262"/>
    </source>
</evidence>
<evidence type="ECO:0008006" key="4">
    <source>
        <dbReference type="Google" id="ProtNLM"/>
    </source>
</evidence>
<sequence length="316" mass="34586">MSAAGFMPDEAVIAGIRRDIDAYEARRKAAKRSVLWRVPLFLGLLVLAVAVLAVVFNLAADPAEVWVSTPHLYLYAVAFLASFFVYFRAAKPAGDLQASLREKLLPIAFGFVGDMRLAKGETPRSFGRLPRETIGDYDDSHFDDIVSGTYEGFSFELYETALSRRVEKSDVSLFDGIIVAFDMAKPFPGTLVATLKTNTVMGFFREMFGGGLQEIASGGELDKAYDFRTDNVEAAKPLVSGQMAQALDWLKEAWPGEPARIALVEGDGFLLLPHKKEFFELPASTVALDYKAHVEPMIADMATILATAALVRKIGA</sequence>
<feature type="transmembrane region" description="Helical" evidence="1">
    <location>
        <begin position="34"/>
        <end position="60"/>
    </location>
</feature>
<dbReference type="Proteomes" id="UP000536262">
    <property type="component" value="Unassembled WGS sequence"/>
</dbReference>
<dbReference type="AlphaFoldDB" id="A0A7X0KLD0"/>
<keyword evidence="1" id="KW-0812">Transmembrane</keyword>
<dbReference type="EMBL" id="JACHOU010000005">
    <property type="protein sequence ID" value="MBB6354946.1"/>
    <property type="molecule type" value="Genomic_DNA"/>
</dbReference>
<evidence type="ECO:0000313" key="2">
    <source>
        <dbReference type="EMBL" id="MBB6354946.1"/>
    </source>
</evidence>
<feature type="transmembrane region" description="Helical" evidence="1">
    <location>
        <begin position="72"/>
        <end position="89"/>
    </location>
</feature>
<evidence type="ECO:0000256" key="1">
    <source>
        <dbReference type="SAM" id="Phobius"/>
    </source>
</evidence>
<dbReference type="RefSeq" id="WP_184699684.1">
    <property type="nucleotide sequence ID" value="NZ_BAABEG010000001.1"/>
</dbReference>
<name>A0A7X0KLD0_9HYPH</name>
<gene>
    <name evidence="2" type="ORF">GGR00_002742</name>
</gene>
<keyword evidence="3" id="KW-1185">Reference proteome</keyword>
<keyword evidence="1" id="KW-0472">Membrane</keyword>
<accession>A0A7X0KLD0</accession>
<reference evidence="2 3" key="1">
    <citation type="submission" date="2020-08" db="EMBL/GenBank/DDBJ databases">
        <title>Genomic Encyclopedia of Type Strains, Phase IV (KMG-IV): sequencing the most valuable type-strain genomes for metagenomic binning, comparative biology and taxonomic classification.</title>
        <authorList>
            <person name="Goeker M."/>
        </authorList>
    </citation>
    <scope>NUCLEOTIDE SEQUENCE [LARGE SCALE GENOMIC DNA]</scope>
    <source>
        <strain evidence="2 3">DSM 7051</strain>
    </source>
</reference>
<comment type="caution">
    <text evidence="2">The sequence shown here is derived from an EMBL/GenBank/DDBJ whole genome shotgun (WGS) entry which is preliminary data.</text>
</comment>
<keyword evidence="1" id="KW-1133">Transmembrane helix</keyword>
<protein>
    <recommendedName>
        <fullName evidence="4">DUF3137 domain-containing protein</fullName>
    </recommendedName>
</protein>